<evidence type="ECO:0000256" key="2">
    <source>
        <dbReference type="ARBA" id="ARBA00007069"/>
    </source>
</evidence>
<dbReference type="CDD" id="cd06261">
    <property type="entry name" value="TM_PBP2"/>
    <property type="match status" value="1"/>
</dbReference>
<keyword evidence="3 8" id="KW-0813">Transport</keyword>
<feature type="transmembrane region" description="Helical" evidence="8">
    <location>
        <begin position="78"/>
        <end position="103"/>
    </location>
</feature>
<feature type="transmembrane region" description="Helical" evidence="8">
    <location>
        <begin position="34"/>
        <end position="58"/>
    </location>
</feature>
<proteinExistence type="inferred from homology"/>
<name>A0A6J4TCQ5_9ACTN</name>
<dbReference type="InterPro" id="IPR035906">
    <property type="entry name" value="MetI-like_sf"/>
</dbReference>
<comment type="similarity">
    <text evidence="2">Belongs to the binding-protein-dependent transport system permease family. CysTW subfamily.</text>
</comment>
<dbReference type="InterPro" id="IPR000515">
    <property type="entry name" value="MetI-like"/>
</dbReference>
<dbReference type="GO" id="GO:0005886">
    <property type="term" value="C:plasma membrane"/>
    <property type="evidence" value="ECO:0007669"/>
    <property type="project" value="UniProtKB-SubCell"/>
</dbReference>
<dbReference type="SUPFAM" id="SSF161098">
    <property type="entry name" value="MetI-like"/>
    <property type="match status" value="1"/>
</dbReference>
<dbReference type="Gene3D" id="1.10.3720.10">
    <property type="entry name" value="MetI-like"/>
    <property type="match status" value="1"/>
</dbReference>
<dbReference type="Pfam" id="PF00528">
    <property type="entry name" value="BPD_transp_1"/>
    <property type="match status" value="1"/>
</dbReference>
<evidence type="ECO:0000256" key="7">
    <source>
        <dbReference type="ARBA" id="ARBA00023136"/>
    </source>
</evidence>
<keyword evidence="5 8" id="KW-0812">Transmembrane</keyword>
<keyword evidence="7 8" id="KW-0472">Membrane</keyword>
<evidence type="ECO:0000313" key="10">
    <source>
        <dbReference type="EMBL" id="CAA9519657.1"/>
    </source>
</evidence>
<organism evidence="10">
    <name type="scientific">uncultured Solirubrobacteraceae bacterium</name>
    <dbReference type="NCBI Taxonomy" id="1162706"/>
    <lineage>
        <taxon>Bacteria</taxon>
        <taxon>Bacillati</taxon>
        <taxon>Actinomycetota</taxon>
        <taxon>Thermoleophilia</taxon>
        <taxon>Solirubrobacterales</taxon>
        <taxon>Solirubrobacteraceae</taxon>
        <taxon>environmental samples</taxon>
    </lineage>
</organism>
<dbReference type="GO" id="GO:0055085">
    <property type="term" value="P:transmembrane transport"/>
    <property type="evidence" value="ECO:0007669"/>
    <property type="project" value="InterPro"/>
</dbReference>
<protein>
    <submittedName>
        <fullName evidence="10">Spermidine/putrescine import ABC transporter permease protein PotB</fullName>
    </submittedName>
</protein>
<evidence type="ECO:0000256" key="6">
    <source>
        <dbReference type="ARBA" id="ARBA00022989"/>
    </source>
</evidence>
<comment type="subcellular location">
    <subcellularLocation>
        <location evidence="1 8">Cell membrane</location>
        <topology evidence="1 8">Multi-pass membrane protein</topology>
    </subcellularLocation>
</comment>
<feature type="domain" description="ABC transmembrane type-1" evidence="9">
    <location>
        <begin position="1"/>
        <end position="99"/>
    </location>
</feature>
<keyword evidence="6 8" id="KW-1133">Transmembrane helix</keyword>
<keyword evidence="4" id="KW-1003">Cell membrane</keyword>
<evidence type="ECO:0000256" key="4">
    <source>
        <dbReference type="ARBA" id="ARBA00022475"/>
    </source>
</evidence>
<evidence type="ECO:0000259" key="9">
    <source>
        <dbReference type="PROSITE" id="PS50928"/>
    </source>
</evidence>
<accession>A0A6J4TCQ5</accession>
<evidence type="ECO:0000256" key="8">
    <source>
        <dbReference type="RuleBase" id="RU363032"/>
    </source>
</evidence>
<sequence>MEGIDERASEAALSLGATPAAAWRLVTLPLSLPGVLAAGVLCFILTMNAYATPVLLGGPRFRMMAPTVAGEVLQQSNWPFGAAISFVLMAVTLALTAGANILVARRHRG</sequence>
<evidence type="ECO:0000256" key="3">
    <source>
        <dbReference type="ARBA" id="ARBA00022448"/>
    </source>
</evidence>
<reference evidence="10" key="1">
    <citation type="submission" date="2020-02" db="EMBL/GenBank/DDBJ databases">
        <authorList>
            <person name="Meier V. D."/>
        </authorList>
    </citation>
    <scope>NUCLEOTIDE SEQUENCE</scope>
    <source>
        <strain evidence="10">AVDCRST_MAG13</strain>
    </source>
</reference>
<gene>
    <name evidence="10" type="ORF">AVDCRST_MAG13-3291</name>
</gene>
<dbReference type="AlphaFoldDB" id="A0A6J4TCQ5"/>
<dbReference type="PROSITE" id="PS50928">
    <property type="entry name" value="ABC_TM1"/>
    <property type="match status" value="1"/>
</dbReference>
<dbReference type="PANTHER" id="PTHR42929">
    <property type="entry name" value="INNER MEMBRANE ABC TRANSPORTER PERMEASE PROTEIN YDCU-RELATED-RELATED"/>
    <property type="match status" value="1"/>
</dbReference>
<dbReference type="PANTHER" id="PTHR42929:SF5">
    <property type="entry name" value="ABC TRANSPORTER PERMEASE PROTEIN"/>
    <property type="match status" value="1"/>
</dbReference>
<evidence type="ECO:0000256" key="1">
    <source>
        <dbReference type="ARBA" id="ARBA00004651"/>
    </source>
</evidence>
<dbReference type="EMBL" id="CADCVO010000524">
    <property type="protein sequence ID" value="CAA9519657.1"/>
    <property type="molecule type" value="Genomic_DNA"/>
</dbReference>
<evidence type="ECO:0000256" key="5">
    <source>
        <dbReference type="ARBA" id="ARBA00022692"/>
    </source>
</evidence>